<dbReference type="EMBL" id="MK327938">
    <property type="protein sequence ID" value="QBO63992.1"/>
    <property type="molecule type" value="Genomic_DNA"/>
</dbReference>
<gene>
    <name evidence="1" type="ORF">Goslar_00200</name>
</gene>
<name>A0A482GIM2_BPGOS</name>
<reference evidence="1 2" key="1">
    <citation type="submission" date="2018-12" db="EMBL/GenBank/DDBJ databases">
        <title>Still something new to discover - new insights into E. coli phage diversity and taxonomy.</title>
        <authorList>
            <person name="Korf I.H.E."/>
            <person name="Adriaennsens E."/>
            <person name="Dreiseikelmann B."/>
            <person name="Kropinski A."/>
            <person name="Nimtz M."/>
            <person name="Meier-Kolthoff J.P."/>
            <person name="Rohde M."/>
            <person name="van Raaij M."/>
            <person name="Wittmann J."/>
        </authorList>
    </citation>
    <scope>NUCLEOTIDE SEQUENCE [LARGE SCALE GENOMIC DNA]</scope>
</reference>
<organism evidence="1 2">
    <name type="scientific">Escherichia phage vB_EcoM_Goslar</name>
    <dbReference type="NCBI Taxonomy" id="2502409"/>
    <lineage>
        <taxon>Viruses</taxon>
        <taxon>Duplodnaviria</taxon>
        <taxon>Heunggongvirae</taxon>
        <taxon>Uroviricota</taxon>
        <taxon>Caudoviricetes</taxon>
        <taxon>Chimalliviridae</taxon>
        <taxon>Goslarvirus</taxon>
        <taxon>Goslarvirus goslar</taxon>
    </lineage>
</organism>
<evidence type="ECO:0000313" key="1">
    <source>
        <dbReference type="EMBL" id="QBO63992.1"/>
    </source>
</evidence>
<keyword evidence="2" id="KW-1185">Reference proteome</keyword>
<accession>A0A482GIM2</accession>
<sequence>MSLFICERCGHVDSTELAYENRQGVGQFLCTKCQGRQWHGYFPYQLYDPAKHAHIVNHPSLKLDGY</sequence>
<organismHost>
    <name type="scientific">Escherichia coli</name>
    <dbReference type="NCBI Taxonomy" id="562"/>
</organismHost>
<evidence type="ECO:0000313" key="2">
    <source>
        <dbReference type="Proteomes" id="UP000294673"/>
    </source>
</evidence>
<proteinExistence type="predicted"/>
<dbReference type="Proteomes" id="UP000294673">
    <property type="component" value="Segment"/>
</dbReference>
<protein>
    <submittedName>
        <fullName evidence="1">Uncharacterized protein</fullName>
    </submittedName>
</protein>